<dbReference type="RefSeq" id="WP_073044341.1">
    <property type="nucleotide sequence ID" value="NZ_FQUO01000010.1"/>
</dbReference>
<dbReference type="Proteomes" id="UP000184368">
    <property type="component" value="Unassembled WGS sequence"/>
</dbReference>
<sequence>MAHPNLTLIGALRQAAQNLREGAHYAWGHHGSCNCGHVLQTVTHLSKEEILKHAHTGIGEWTEIAEEYCGVTNAPAYMLISRLEAIGLTPPDIHHLEYLNNKEVLQRLPGGFRWLKKNVREDVVVYFETYAAWLEERLLNYIEIPKPEEAVPVFA</sequence>
<organism evidence="1 2">
    <name type="scientific">Cnuella takakiae</name>
    <dbReference type="NCBI Taxonomy" id="1302690"/>
    <lineage>
        <taxon>Bacteria</taxon>
        <taxon>Pseudomonadati</taxon>
        <taxon>Bacteroidota</taxon>
        <taxon>Chitinophagia</taxon>
        <taxon>Chitinophagales</taxon>
        <taxon>Chitinophagaceae</taxon>
        <taxon>Cnuella</taxon>
    </lineage>
</organism>
<accession>A0A1M5DC15</accession>
<dbReference type="STRING" id="1302690.BUE76_20645"/>
<keyword evidence="2" id="KW-1185">Reference proteome</keyword>
<reference evidence="1 2" key="1">
    <citation type="submission" date="2016-11" db="EMBL/GenBank/DDBJ databases">
        <authorList>
            <person name="Jaros S."/>
            <person name="Januszkiewicz K."/>
            <person name="Wedrychowicz H."/>
        </authorList>
    </citation>
    <scope>NUCLEOTIDE SEQUENCE [LARGE SCALE GENOMIC DNA]</scope>
    <source>
        <strain evidence="1 2">DSM 26897</strain>
    </source>
</reference>
<dbReference type="OrthoDB" id="197037at2"/>
<name>A0A1M5DC15_9BACT</name>
<gene>
    <name evidence="1" type="ORF">SAMN05444008_110166</name>
</gene>
<protein>
    <submittedName>
        <fullName evidence="1">Uncharacterized protein</fullName>
    </submittedName>
</protein>
<evidence type="ECO:0000313" key="2">
    <source>
        <dbReference type="Proteomes" id="UP000184368"/>
    </source>
</evidence>
<evidence type="ECO:0000313" key="1">
    <source>
        <dbReference type="EMBL" id="SHF64480.1"/>
    </source>
</evidence>
<proteinExistence type="predicted"/>
<dbReference type="EMBL" id="FQUO01000010">
    <property type="protein sequence ID" value="SHF64480.1"/>
    <property type="molecule type" value="Genomic_DNA"/>
</dbReference>
<dbReference type="AlphaFoldDB" id="A0A1M5DC15"/>